<gene>
    <name evidence="3" type="ORF">HCU74_10925</name>
</gene>
<evidence type="ECO:0000259" key="2">
    <source>
        <dbReference type="Pfam" id="PF04028"/>
    </source>
</evidence>
<feature type="domain" description="DUF374" evidence="2">
    <location>
        <begin position="63"/>
        <end position="130"/>
    </location>
</feature>
<comment type="caution">
    <text evidence="3">The sequence shown here is derived from an EMBL/GenBank/DDBJ whole genome shotgun (WGS) entry which is preliminary data.</text>
</comment>
<dbReference type="RefSeq" id="WP_168450444.1">
    <property type="nucleotide sequence ID" value="NZ_JAAWWK010000003.1"/>
</dbReference>
<dbReference type="Pfam" id="PF04028">
    <property type="entry name" value="DUF374"/>
    <property type="match status" value="1"/>
</dbReference>
<accession>A0ABX1GG50</accession>
<dbReference type="Proteomes" id="UP000765845">
    <property type="component" value="Unassembled WGS sequence"/>
</dbReference>
<protein>
    <submittedName>
        <fullName evidence="3">DUF374 domain-containing protein</fullName>
    </submittedName>
</protein>
<reference evidence="3 4" key="1">
    <citation type="submission" date="2020-04" db="EMBL/GenBank/DDBJ databases">
        <authorList>
            <person name="Yoon J."/>
        </authorList>
    </citation>
    <scope>NUCLEOTIDE SEQUENCE [LARGE SCALE GENOMIC DNA]</scope>
    <source>
        <strain evidence="3 4">KMU-166</strain>
    </source>
</reference>
<organism evidence="3 4">
    <name type="scientific">Spongiibacter thalassae</name>
    <dbReference type="NCBI Taxonomy" id="2721624"/>
    <lineage>
        <taxon>Bacteria</taxon>
        <taxon>Pseudomonadati</taxon>
        <taxon>Pseudomonadota</taxon>
        <taxon>Gammaproteobacteria</taxon>
        <taxon>Cellvibrionales</taxon>
        <taxon>Spongiibacteraceae</taxon>
        <taxon>Spongiibacter</taxon>
    </lineage>
</organism>
<evidence type="ECO:0000256" key="1">
    <source>
        <dbReference type="SAM" id="Phobius"/>
    </source>
</evidence>
<keyword evidence="1" id="KW-0812">Transmembrane</keyword>
<keyword evidence="1" id="KW-0472">Membrane</keyword>
<keyword evidence="4" id="KW-1185">Reference proteome</keyword>
<keyword evidence="1" id="KW-1133">Transmembrane helix</keyword>
<feature type="transmembrane region" description="Helical" evidence="1">
    <location>
        <begin position="21"/>
        <end position="39"/>
    </location>
</feature>
<dbReference type="EMBL" id="JAAWWK010000003">
    <property type="protein sequence ID" value="NKI17921.1"/>
    <property type="molecule type" value="Genomic_DNA"/>
</dbReference>
<sequence>MARRQRKEKVIGPAQKLARGILISFMHGLFALCGTLRFTNKPEIEEPCVIAVFHDELLAICRYYAHSDFATIASQNHFGYSIGKAMEKYGYEVALGSPSRGGRDAFFQLLRAAREGRTVAFTVDGSRGPRHEMKAGAIMLARKAKMPLYLARTEVKGWRVESTWDKFKIPYPGAKVTFHTERFPLENYSSDIDVEVIMKDAQERMRALLTDDYRAPA</sequence>
<evidence type="ECO:0000313" key="3">
    <source>
        <dbReference type="EMBL" id="NKI17921.1"/>
    </source>
</evidence>
<dbReference type="InterPro" id="IPR007172">
    <property type="entry name" value="DUF374"/>
</dbReference>
<proteinExistence type="predicted"/>
<name>A0ABX1GG50_9GAMM</name>
<evidence type="ECO:0000313" key="4">
    <source>
        <dbReference type="Proteomes" id="UP000765845"/>
    </source>
</evidence>